<accession>A0A811UVS7</accession>
<name>A0A811UVS7_CERCA</name>
<proteinExistence type="predicted"/>
<keyword evidence="2" id="KW-1185">Reference proteome</keyword>
<organism evidence="1 2">
    <name type="scientific">Ceratitis capitata</name>
    <name type="common">Mediterranean fruit fly</name>
    <name type="synonym">Tephritis capitata</name>
    <dbReference type="NCBI Taxonomy" id="7213"/>
    <lineage>
        <taxon>Eukaryota</taxon>
        <taxon>Metazoa</taxon>
        <taxon>Ecdysozoa</taxon>
        <taxon>Arthropoda</taxon>
        <taxon>Hexapoda</taxon>
        <taxon>Insecta</taxon>
        <taxon>Pterygota</taxon>
        <taxon>Neoptera</taxon>
        <taxon>Endopterygota</taxon>
        <taxon>Diptera</taxon>
        <taxon>Brachycera</taxon>
        <taxon>Muscomorpha</taxon>
        <taxon>Tephritoidea</taxon>
        <taxon>Tephritidae</taxon>
        <taxon>Ceratitis</taxon>
        <taxon>Ceratitis</taxon>
    </lineage>
</organism>
<protein>
    <submittedName>
        <fullName evidence="1">(Mediterranean fruit fly) hypothetical protein</fullName>
    </submittedName>
</protein>
<dbReference type="EMBL" id="CAJHJT010000034">
    <property type="protein sequence ID" value="CAD7003050.1"/>
    <property type="molecule type" value="Genomic_DNA"/>
</dbReference>
<evidence type="ECO:0000313" key="1">
    <source>
        <dbReference type="EMBL" id="CAD7003050.1"/>
    </source>
</evidence>
<dbReference type="OrthoDB" id="10065625at2759"/>
<sequence>MRLENGSAHIGTVECSPRAENNLMKEPELRTQLFFKSLTAEFSRSIHQIQREEDFVPISIANRNDAISHSHRLEELVEVSPQKENEYIDHSKDISAI</sequence>
<comment type="caution">
    <text evidence="1">The sequence shown here is derived from an EMBL/GenBank/DDBJ whole genome shotgun (WGS) entry which is preliminary data.</text>
</comment>
<dbReference type="AlphaFoldDB" id="A0A811UVS7"/>
<evidence type="ECO:0000313" key="2">
    <source>
        <dbReference type="Proteomes" id="UP000606786"/>
    </source>
</evidence>
<gene>
    <name evidence="1" type="ORF">CCAP1982_LOCUS11513</name>
</gene>
<reference evidence="1" key="1">
    <citation type="submission" date="2020-11" db="EMBL/GenBank/DDBJ databases">
        <authorList>
            <person name="Whitehead M."/>
        </authorList>
    </citation>
    <scope>NUCLEOTIDE SEQUENCE</scope>
    <source>
        <strain evidence="1">EGII</strain>
    </source>
</reference>
<dbReference type="Proteomes" id="UP000606786">
    <property type="component" value="Unassembled WGS sequence"/>
</dbReference>